<gene>
    <name evidence="2" type="ORF">D9619_004134</name>
</gene>
<dbReference type="OrthoDB" id="3173171at2759"/>
<evidence type="ECO:0000313" key="3">
    <source>
        <dbReference type="Proteomes" id="UP000567179"/>
    </source>
</evidence>
<name>A0A8H5F8G5_9AGAR</name>
<feature type="compositionally biased region" description="Polar residues" evidence="1">
    <location>
        <begin position="135"/>
        <end position="148"/>
    </location>
</feature>
<feature type="region of interest" description="Disordered" evidence="1">
    <location>
        <begin position="114"/>
        <end position="187"/>
    </location>
</feature>
<comment type="caution">
    <text evidence="2">The sequence shown here is derived from an EMBL/GenBank/DDBJ whole genome shotgun (WGS) entry which is preliminary data.</text>
</comment>
<dbReference type="AlphaFoldDB" id="A0A8H5F8G5"/>
<keyword evidence="3" id="KW-1185">Reference proteome</keyword>
<feature type="region of interest" description="Disordered" evidence="1">
    <location>
        <begin position="515"/>
        <end position="536"/>
    </location>
</feature>
<accession>A0A8H5F8G5</accession>
<feature type="compositionally biased region" description="Basic and acidic residues" evidence="1">
    <location>
        <begin position="114"/>
        <end position="130"/>
    </location>
</feature>
<evidence type="ECO:0000256" key="1">
    <source>
        <dbReference type="SAM" id="MobiDB-lite"/>
    </source>
</evidence>
<sequence length="571" mass="62027">MSLLSPHIANLLNTAYSYISPQPSTEPSPISRQPSAVPSPLAERLHAACHSPTSSIAHLDPPAMRRELDNAKHDLARANSDARRFEERCKMLEKTLKETRELLRSREAELEKLRRERDRERAMAERRRSDVGPQYQPQQSLASISSAIPYSRSLDTRMSSSELSRQMHTNRAAQDAQRTMSPSRYSISSASASSLSVSSESLNGNANIVTVTEEDRARLRSAETYMTRTDSWSGAQVLQAIHDLNQEILQFAAAATETCTFSPPASTPRLAQVMQDTSTRIGPNITRILADRDHSQDPLLVQLALQGCVSLCVARALNSFCIGFPTKSDAVLSQIYTHIHTTEPQPTSAKWRALTHQHIHAIYPTLTDYSVSELSDTILRWCTDIFAVANCRSFASAPTATATPGPGARSPAASPAIPTASEPPAAQLRARYLDQIRRISRAVLRLASVTREDIISTSFEVVIADPSGTFVEGEMVDAFGDYSESDGAILVTMELGLKCVTRVSPLPSEVLGLQTNGSNGSAGSNGNGAGAGRTQAVNGKENAGVEEGILETRILLQPKVVLESVLEVLDN</sequence>
<proteinExistence type="predicted"/>
<feature type="region of interest" description="Disordered" evidence="1">
    <location>
        <begin position="21"/>
        <end position="41"/>
    </location>
</feature>
<evidence type="ECO:0000313" key="2">
    <source>
        <dbReference type="EMBL" id="KAF5327640.1"/>
    </source>
</evidence>
<reference evidence="2 3" key="1">
    <citation type="journal article" date="2020" name="ISME J.">
        <title>Uncovering the hidden diversity of litter-decomposition mechanisms in mushroom-forming fungi.</title>
        <authorList>
            <person name="Floudas D."/>
            <person name="Bentzer J."/>
            <person name="Ahren D."/>
            <person name="Johansson T."/>
            <person name="Persson P."/>
            <person name="Tunlid A."/>
        </authorList>
    </citation>
    <scope>NUCLEOTIDE SEQUENCE [LARGE SCALE GENOMIC DNA]</scope>
    <source>
        <strain evidence="2 3">CBS 101986</strain>
    </source>
</reference>
<feature type="compositionally biased region" description="Polar residues" evidence="1">
    <location>
        <begin position="21"/>
        <end position="36"/>
    </location>
</feature>
<dbReference type="Proteomes" id="UP000567179">
    <property type="component" value="Unassembled WGS sequence"/>
</dbReference>
<feature type="compositionally biased region" description="Polar residues" evidence="1">
    <location>
        <begin position="156"/>
        <end position="180"/>
    </location>
</feature>
<protein>
    <submittedName>
        <fullName evidence="2">Uncharacterized protein</fullName>
    </submittedName>
</protein>
<organism evidence="2 3">
    <name type="scientific">Psilocybe cf. subviscida</name>
    <dbReference type="NCBI Taxonomy" id="2480587"/>
    <lineage>
        <taxon>Eukaryota</taxon>
        <taxon>Fungi</taxon>
        <taxon>Dikarya</taxon>
        <taxon>Basidiomycota</taxon>
        <taxon>Agaricomycotina</taxon>
        <taxon>Agaricomycetes</taxon>
        <taxon>Agaricomycetidae</taxon>
        <taxon>Agaricales</taxon>
        <taxon>Agaricineae</taxon>
        <taxon>Strophariaceae</taxon>
        <taxon>Psilocybe</taxon>
    </lineage>
</organism>
<feature type="region of interest" description="Disordered" evidence="1">
    <location>
        <begin position="400"/>
        <end position="423"/>
    </location>
</feature>
<dbReference type="EMBL" id="JAACJJ010000014">
    <property type="protein sequence ID" value="KAF5327640.1"/>
    <property type="molecule type" value="Genomic_DNA"/>
</dbReference>